<organism evidence="4 5">
    <name type="scientific">Nocardioides bruguierae</name>
    <dbReference type="NCBI Taxonomy" id="2945102"/>
    <lineage>
        <taxon>Bacteria</taxon>
        <taxon>Bacillati</taxon>
        <taxon>Actinomycetota</taxon>
        <taxon>Actinomycetes</taxon>
        <taxon>Propionibacteriales</taxon>
        <taxon>Nocardioidaceae</taxon>
        <taxon>Nocardioides</taxon>
    </lineage>
</organism>
<keyword evidence="1" id="KW-0378">Hydrolase</keyword>
<comment type="caution">
    <text evidence="4">The sequence shown here is derived from an EMBL/GenBank/DDBJ whole genome shotgun (WGS) entry which is preliminary data.</text>
</comment>
<keyword evidence="2" id="KW-0119">Carbohydrate metabolism</keyword>
<dbReference type="GO" id="GO:0000272">
    <property type="term" value="P:polysaccharide catabolic process"/>
    <property type="evidence" value="ECO:0007669"/>
    <property type="project" value="UniProtKB-KW"/>
</dbReference>
<evidence type="ECO:0000313" key="4">
    <source>
        <dbReference type="EMBL" id="MCM0622517.1"/>
    </source>
</evidence>
<accession>A0A9X2DBW3</accession>
<sequence length="681" mass="69699">MSAQSIDPDTTGLGAAIGTVTDVSSRTVGSTVTLAAQAGTSTLQLDDNVDISAGDEVVLIPAGETTGTIYVVADVDEDTHVTLATPLDAYVYDGDFLATYPVQTETVAMVQLADTGDVTACVVLHSLGDAIGLGLRDAETAETVLTIVVAGVRYVFDIVSRPTVRDLTDAEPGAGPAGPGAPVLATSTYVAPGGRNLATIDASWDEVAYDTDGLPLSAALDRYELQTLDVTNSGSWTTVAQVPAGTTEASLNGYAPGSQWQVRLRAVDVRQRVSPWSPATAITATADTTPPPAPTAPAVSARLGTIVVTWDGQATTGPMPSDFSHVELHMSATPDFTATAHDPATLVGNLYAAGSTAVAGQPYGQYRYFRLLALDTSGNVSTASAQGATVTQALVDTDVIGEVIDGANIVDGSLNAADKIVGNTIVGALIQALAIQAGHLAANAVTADKIDVGSLYGLLVTGLQIQTNEEPTVGLKLTDSGLIGYGPSGTPTFEYDAATGQVTVSGELTSGSTITGATVTGSLVQTHSAANQGIKLKTDGTLIGYHPTYGTMFKLTSDYSGHVFFGDVDVPTGDLGVGGETSTTALVVGQGTRLEVLTVQAGILNLDGNGEATVDTGIVVSSSQVFRAFFQSRNNGALRHFNTVNEYVSNGRAFVDVRVRNDDGSAAANASSIGYSLLLIG</sequence>
<keyword evidence="1" id="KW-0326">Glycosidase</keyword>
<dbReference type="RefSeq" id="WP_250828725.1">
    <property type="nucleotide sequence ID" value="NZ_JAMOIL010000037.1"/>
</dbReference>
<keyword evidence="5" id="KW-1185">Reference proteome</keyword>
<dbReference type="PROSITE" id="PS50853">
    <property type="entry name" value="FN3"/>
    <property type="match status" value="1"/>
</dbReference>
<dbReference type="GO" id="GO:0016798">
    <property type="term" value="F:hydrolase activity, acting on glycosyl bonds"/>
    <property type="evidence" value="ECO:0007669"/>
    <property type="project" value="UniProtKB-KW"/>
</dbReference>
<dbReference type="SUPFAM" id="SSF49265">
    <property type="entry name" value="Fibronectin type III"/>
    <property type="match status" value="1"/>
</dbReference>
<dbReference type="InterPro" id="IPR003961">
    <property type="entry name" value="FN3_dom"/>
</dbReference>
<dbReference type="InterPro" id="IPR013783">
    <property type="entry name" value="Ig-like_fold"/>
</dbReference>
<dbReference type="InterPro" id="IPR036116">
    <property type="entry name" value="FN3_sf"/>
</dbReference>
<dbReference type="EMBL" id="JAMOIL010000037">
    <property type="protein sequence ID" value="MCM0622517.1"/>
    <property type="molecule type" value="Genomic_DNA"/>
</dbReference>
<proteinExistence type="predicted"/>
<evidence type="ECO:0000256" key="2">
    <source>
        <dbReference type="ARBA" id="ARBA00023326"/>
    </source>
</evidence>
<name>A0A9X2DBW3_9ACTN</name>
<evidence type="ECO:0000259" key="3">
    <source>
        <dbReference type="PROSITE" id="PS50853"/>
    </source>
</evidence>
<feature type="domain" description="Fibronectin type-III" evidence="3">
    <location>
        <begin position="178"/>
        <end position="292"/>
    </location>
</feature>
<dbReference type="Gene3D" id="2.60.40.10">
    <property type="entry name" value="Immunoglobulins"/>
    <property type="match status" value="1"/>
</dbReference>
<evidence type="ECO:0000256" key="1">
    <source>
        <dbReference type="ARBA" id="ARBA00023295"/>
    </source>
</evidence>
<protein>
    <recommendedName>
        <fullName evidence="3">Fibronectin type-III domain-containing protein</fullName>
    </recommendedName>
</protein>
<evidence type="ECO:0000313" key="5">
    <source>
        <dbReference type="Proteomes" id="UP001139485"/>
    </source>
</evidence>
<gene>
    <name evidence="4" type="ORF">M8330_19695</name>
</gene>
<keyword evidence="2" id="KW-0624">Polysaccharide degradation</keyword>
<dbReference type="Proteomes" id="UP001139485">
    <property type="component" value="Unassembled WGS sequence"/>
</dbReference>
<dbReference type="AlphaFoldDB" id="A0A9X2DBW3"/>
<reference evidence="4" key="1">
    <citation type="submission" date="2022-05" db="EMBL/GenBank/DDBJ databases">
        <authorList>
            <person name="Tuo L."/>
        </authorList>
    </citation>
    <scope>NUCLEOTIDE SEQUENCE</scope>
    <source>
        <strain evidence="4">BSK12Z-4</strain>
    </source>
</reference>